<accession>A0AAU8RCA8</accession>
<feature type="region of interest" description="Disordered" evidence="1">
    <location>
        <begin position="43"/>
        <end position="80"/>
    </location>
</feature>
<dbReference type="SMART" id="SM00710">
    <property type="entry name" value="PbH1"/>
    <property type="match status" value="7"/>
</dbReference>
<dbReference type="RefSeq" id="WP_029445098.1">
    <property type="nucleotide sequence ID" value="NZ_CP009976.1"/>
</dbReference>
<feature type="compositionally biased region" description="Acidic residues" evidence="1">
    <location>
        <begin position="43"/>
        <end position="71"/>
    </location>
</feature>
<feature type="domain" description="Right handed beta helix" evidence="2">
    <location>
        <begin position="101"/>
        <end position="290"/>
    </location>
</feature>
<evidence type="ECO:0000259" key="2">
    <source>
        <dbReference type="Pfam" id="PF13229"/>
    </source>
</evidence>
<dbReference type="Proteomes" id="UP000030786">
    <property type="component" value="Chromosome"/>
</dbReference>
<gene>
    <name evidence="3" type="ORF">M666_03500</name>
</gene>
<dbReference type="Pfam" id="PF13229">
    <property type="entry name" value="Beta_helix"/>
    <property type="match status" value="1"/>
</dbReference>
<dbReference type="GeneID" id="78059796"/>
<dbReference type="InterPro" id="IPR011050">
    <property type="entry name" value="Pectin_lyase_fold/virulence"/>
</dbReference>
<dbReference type="EMBL" id="CP009976">
    <property type="protein sequence ID" value="AIZ40720.1"/>
    <property type="molecule type" value="Genomic_DNA"/>
</dbReference>
<reference evidence="3 4" key="1">
    <citation type="journal article" date="2014" name="Environ. Microbiol.">
        <title>Contrasting genomic patterns and infection strategies of two co-existing Bacteroidetes podovirus genera.</title>
        <authorList>
            <person name="Holmfeldt K."/>
            <person name="Howard-Varona C."/>
            <person name="Solonenko N."/>
            <person name="Sullivan M.B."/>
        </authorList>
    </citation>
    <scope>NUCLEOTIDE SEQUENCE [LARGE SCALE GENOMIC DNA]</scope>
    <source>
        <strain evidence="3 4">18</strain>
    </source>
</reference>
<dbReference type="InterPro" id="IPR039448">
    <property type="entry name" value="Beta_helix"/>
</dbReference>
<dbReference type="InterPro" id="IPR012334">
    <property type="entry name" value="Pectin_lyas_fold"/>
</dbReference>
<evidence type="ECO:0000256" key="1">
    <source>
        <dbReference type="SAM" id="MobiDB-lite"/>
    </source>
</evidence>
<evidence type="ECO:0000313" key="4">
    <source>
        <dbReference type="Proteomes" id="UP000030786"/>
    </source>
</evidence>
<dbReference type="AlphaFoldDB" id="A0AAU8RCA8"/>
<dbReference type="Gene3D" id="2.160.20.10">
    <property type="entry name" value="Single-stranded right-handed beta-helix, Pectin lyase-like"/>
    <property type="match status" value="1"/>
</dbReference>
<name>A0AAU8RCA8_9FLAO</name>
<dbReference type="InterPro" id="IPR006626">
    <property type="entry name" value="PbH1"/>
</dbReference>
<protein>
    <recommendedName>
        <fullName evidence="2">Right handed beta helix domain-containing protein</fullName>
    </recommendedName>
</protein>
<evidence type="ECO:0000313" key="3">
    <source>
        <dbReference type="EMBL" id="AIZ40720.1"/>
    </source>
</evidence>
<proteinExistence type="predicted"/>
<dbReference type="SUPFAM" id="SSF51126">
    <property type="entry name" value="Pectin lyase-like"/>
    <property type="match status" value="1"/>
</dbReference>
<dbReference type="KEGG" id="cbat:M666_03500"/>
<organism evidence="3 4">
    <name type="scientific">Cellulophaga baltica 18</name>
    <dbReference type="NCBI Taxonomy" id="1348584"/>
    <lineage>
        <taxon>Bacteria</taxon>
        <taxon>Pseudomonadati</taxon>
        <taxon>Bacteroidota</taxon>
        <taxon>Flavobacteriia</taxon>
        <taxon>Flavobacteriales</taxon>
        <taxon>Flavobacteriaceae</taxon>
        <taxon>Cellulophaga</taxon>
    </lineage>
</organism>
<sequence length="372" mass="40212">MRRLLLIPFLVTFLIGNSSSCKKDTDFIAEVIEAELLEEEVIEGIIPEEEEEEVSEPELPEEDPVTEEEDNNTSLKKDQGSSYCGPYIISEPLVLTGLKDTILSGLDISNPSGHAITLTDCSNVVIKESYLHHSSGNGVLIVSSNNITIENNTLEAVSTGVYAQYSQGVKVLNNDVKNVVGPFPRGQMAQFANCTGAGNKINYNVLENFIGESYAEDAINLFNSTGTSSSPIEIYGNWIRGGGPSGTGGGIMTGDNGGAYVIVKNNILVNPGQYGIAIAGGTNIKIHDNVVYAKEQTFTNVGVYIWNQSPTSSCQSNQIYNNKVCWTNKKGYFNAAWNSGNCGTVIGWDENTWDTEFNGSVLPETILSDCNN</sequence>